<dbReference type="InterPro" id="IPR036565">
    <property type="entry name" value="Mur-like_cat_sf"/>
</dbReference>
<organism evidence="2 3">
    <name type="scientific">Candidatus Woesebacteria bacterium CG_4_10_14_0_2_um_filter_39_14</name>
    <dbReference type="NCBI Taxonomy" id="1975054"/>
    <lineage>
        <taxon>Bacteria</taxon>
        <taxon>Candidatus Woeseibacteriota</taxon>
    </lineage>
</organism>
<feature type="non-terminal residue" evidence="2">
    <location>
        <position position="1"/>
    </location>
</feature>
<dbReference type="Gene3D" id="3.40.1190.10">
    <property type="entry name" value="Mur-like, catalytic domain"/>
    <property type="match status" value="1"/>
</dbReference>
<dbReference type="PANTHER" id="PTHR43445:SF3">
    <property type="entry name" value="UDP-N-ACETYLMURAMATE--L-ALANINE LIGASE"/>
    <property type="match status" value="1"/>
</dbReference>
<evidence type="ECO:0000313" key="3">
    <source>
        <dbReference type="Proteomes" id="UP000229753"/>
    </source>
</evidence>
<dbReference type="GO" id="GO:0005524">
    <property type="term" value="F:ATP binding"/>
    <property type="evidence" value="ECO:0007669"/>
    <property type="project" value="InterPro"/>
</dbReference>
<evidence type="ECO:0000259" key="1">
    <source>
        <dbReference type="Pfam" id="PF02875"/>
    </source>
</evidence>
<evidence type="ECO:0000313" key="2">
    <source>
        <dbReference type="EMBL" id="PIZ49276.1"/>
    </source>
</evidence>
<dbReference type="AlphaFoldDB" id="A0A2M7TNB7"/>
<sequence length="195" mass="22124">KVVDFYRGEIFNLSVPGAHNELNARAAIVCGKELNIDFNKIKSALKNFRGISRRFELIGEKTGIKVYEDYAVHPTALAATLQAARQKYPKQKIWAVFEPHQYSRLKLFLNDFAKTLKLADEIIITAIYPGREKINPAIKAEDLAQKIGDKAEYLEDFKKVAEKIKEKAQKGEVIIVFGAGKSYQLARQILQKLNE</sequence>
<proteinExistence type="predicted"/>
<dbReference type="SUPFAM" id="SSF53623">
    <property type="entry name" value="MurD-like peptide ligases, catalytic domain"/>
    <property type="match status" value="1"/>
</dbReference>
<dbReference type="InterPro" id="IPR036615">
    <property type="entry name" value="Mur_ligase_C_dom_sf"/>
</dbReference>
<protein>
    <submittedName>
        <fullName evidence="2">UDP-N-acetylmuramate--L-alanine ligase</fullName>
    </submittedName>
</protein>
<feature type="domain" description="Mur ligase C-terminal" evidence="1">
    <location>
        <begin position="53"/>
        <end position="180"/>
    </location>
</feature>
<dbReference type="EMBL" id="PFNO01000068">
    <property type="protein sequence ID" value="PIZ49276.1"/>
    <property type="molecule type" value="Genomic_DNA"/>
</dbReference>
<gene>
    <name evidence="2" type="ORF">COY29_02120</name>
</gene>
<dbReference type="PANTHER" id="PTHR43445">
    <property type="entry name" value="UDP-N-ACETYLMURAMATE--L-ALANINE LIGASE-RELATED"/>
    <property type="match status" value="1"/>
</dbReference>
<dbReference type="SUPFAM" id="SSF53244">
    <property type="entry name" value="MurD-like peptide ligases, peptide-binding domain"/>
    <property type="match status" value="1"/>
</dbReference>
<dbReference type="Proteomes" id="UP000229753">
    <property type="component" value="Unassembled WGS sequence"/>
</dbReference>
<reference evidence="3" key="1">
    <citation type="submission" date="2017-09" db="EMBL/GenBank/DDBJ databases">
        <title>Depth-based differentiation of microbial function through sediment-hosted aquifers and enrichment of novel symbionts in the deep terrestrial subsurface.</title>
        <authorList>
            <person name="Probst A.J."/>
            <person name="Ladd B."/>
            <person name="Jarett J.K."/>
            <person name="Geller-Mcgrath D.E."/>
            <person name="Sieber C.M.K."/>
            <person name="Emerson J.B."/>
            <person name="Anantharaman K."/>
            <person name="Thomas B.C."/>
            <person name="Malmstrom R."/>
            <person name="Stieglmeier M."/>
            <person name="Klingl A."/>
            <person name="Woyke T."/>
            <person name="Ryan C.M."/>
            <person name="Banfield J.F."/>
        </authorList>
    </citation>
    <scope>NUCLEOTIDE SEQUENCE [LARGE SCALE GENOMIC DNA]</scope>
</reference>
<name>A0A2M7TNB7_9BACT</name>
<keyword evidence="2" id="KW-0436">Ligase</keyword>
<dbReference type="InterPro" id="IPR004101">
    <property type="entry name" value="Mur_ligase_C"/>
</dbReference>
<dbReference type="Gene3D" id="3.90.190.20">
    <property type="entry name" value="Mur ligase, C-terminal domain"/>
    <property type="match status" value="1"/>
</dbReference>
<dbReference type="Pfam" id="PF02875">
    <property type="entry name" value="Mur_ligase_C"/>
    <property type="match status" value="1"/>
</dbReference>
<accession>A0A2M7TNB7</accession>
<dbReference type="GO" id="GO:0016881">
    <property type="term" value="F:acid-amino acid ligase activity"/>
    <property type="evidence" value="ECO:0007669"/>
    <property type="project" value="InterPro"/>
</dbReference>
<comment type="caution">
    <text evidence="2">The sequence shown here is derived from an EMBL/GenBank/DDBJ whole genome shotgun (WGS) entry which is preliminary data.</text>
</comment>
<dbReference type="InterPro" id="IPR050061">
    <property type="entry name" value="MurCDEF_pg_biosynth"/>
</dbReference>